<dbReference type="Proteomes" id="UP000034012">
    <property type="component" value="Unassembled WGS sequence"/>
</dbReference>
<protein>
    <recommendedName>
        <fullName evidence="3">DUF2284 domain-containing protein</fullName>
    </recommendedName>
</protein>
<dbReference type="EMBL" id="LCHK01000004">
    <property type="protein sequence ID" value="KKT33248.1"/>
    <property type="molecule type" value="Genomic_DNA"/>
</dbReference>
<proteinExistence type="predicted"/>
<evidence type="ECO:0000313" key="1">
    <source>
        <dbReference type="EMBL" id="KKT33248.1"/>
    </source>
</evidence>
<dbReference type="AlphaFoldDB" id="A0A837IBM1"/>
<comment type="caution">
    <text evidence="1">The sequence shown here is derived from an EMBL/GenBank/DDBJ whole genome shotgun (WGS) entry which is preliminary data.</text>
</comment>
<name>A0A837IBM1_9BACT</name>
<accession>A0A837IBM1</accession>
<evidence type="ECO:0000313" key="2">
    <source>
        <dbReference type="Proteomes" id="UP000034012"/>
    </source>
</evidence>
<organism evidence="1 2">
    <name type="scientific">Candidatus Woesebacteria bacterium GW2011_GWB1_44_11</name>
    <dbReference type="NCBI Taxonomy" id="1618579"/>
    <lineage>
        <taxon>Bacteria</taxon>
        <taxon>Candidatus Woeseibacteriota</taxon>
    </lineage>
</organism>
<reference evidence="1 2" key="1">
    <citation type="journal article" date="2015" name="Nature">
        <title>rRNA introns, odd ribosomes, and small enigmatic genomes across a large radiation of phyla.</title>
        <authorList>
            <person name="Brown C.T."/>
            <person name="Hug L.A."/>
            <person name="Thomas B.C."/>
            <person name="Sharon I."/>
            <person name="Castelle C.J."/>
            <person name="Singh A."/>
            <person name="Wilkins M.J."/>
            <person name="Williams K.H."/>
            <person name="Banfield J.F."/>
        </authorList>
    </citation>
    <scope>NUCLEOTIDE SEQUENCE [LARGE SCALE GENOMIC DNA]</scope>
</reference>
<sequence>MCYHSPEMVELKTLEIGEIEREFFLNGPVAVVCKPTGFNRWCTLSYPGHKNGCPNFGKKESCPPFAPYFLDRYKPEVFVAFMRFDFGEFLERKRKVHPDWTERALRNPWHFQGHLDSKLKSFVNSELIKSNFENFQAIYSPEAMGINIHLTARNAEVELEWPPRKNMYRIILLAQPLK</sequence>
<evidence type="ECO:0008006" key="3">
    <source>
        <dbReference type="Google" id="ProtNLM"/>
    </source>
</evidence>
<gene>
    <name evidence="1" type="ORF">UW20_C0004G0082</name>
</gene>